<evidence type="ECO:0000313" key="4">
    <source>
        <dbReference type="Proteomes" id="UP000000212"/>
    </source>
</evidence>
<reference evidence="4" key="1">
    <citation type="journal article" date="2013" name="Genome Announc.">
        <title>Complete Chromosome Sequence of Carnobacterium maltaromaticum LMA 28.</title>
        <authorList>
            <person name="Cailliez-Grimal C."/>
            <person name="Chaillou S."/>
            <person name="Anba-Mondoloni J."/>
            <person name="Loux V."/>
            <person name="Afzal M.I."/>
            <person name="Rahman A."/>
            <person name="Kergourlay G."/>
            <person name="Champomier-Verges M.C."/>
            <person name="Zagorec M."/>
            <person name="Dalgaard P."/>
            <person name="Leisner J.J."/>
            <person name="Prevost H."/>
            <person name="Revol-Junelles A.M."/>
            <person name="Borges F."/>
        </authorList>
    </citation>
    <scope>NUCLEOTIDE SEQUENCE</scope>
    <source>
        <strain evidence="4">LMA28</strain>
    </source>
</reference>
<dbReference type="NCBIfam" id="TIGR01714">
    <property type="entry name" value="phage_rep_org_N"/>
    <property type="match status" value="1"/>
</dbReference>
<feature type="domain" description="Phage conserved hypothetical protein C-terminal" evidence="1">
    <location>
        <begin position="173"/>
        <end position="246"/>
    </location>
</feature>
<dbReference type="Proteomes" id="UP000000212">
    <property type="component" value="Chromosome"/>
</dbReference>
<evidence type="ECO:0000313" key="3">
    <source>
        <dbReference type="EMBL" id="CCO12083.2"/>
    </source>
</evidence>
<dbReference type="RefSeq" id="WP_015077136.1">
    <property type="nucleotide sequence ID" value="NC_019425.2"/>
</dbReference>
<dbReference type="OrthoDB" id="1258529at2"/>
<dbReference type="KEGG" id="cml:BN424_2644"/>
<dbReference type="Pfam" id="PF09524">
    <property type="entry name" value="Phg_2220_C"/>
    <property type="match status" value="1"/>
</dbReference>
<accession>K8EJP6</accession>
<dbReference type="NCBIfam" id="TIGR02220">
    <property type="entry name" value="phg_TIGR02220"/>
    <property type="match status" value="1"/>
</dbReference>
<dbReference type="EMBL" id="HE999757">
    <property type="protein sequence ID" value="CCO12083.2"/>
    <property type="molecule type" value="Genomic_DNA"/>
</dbReference>
<dbReference type="HOGENOM" id="CLU_055973_1_1_9"/>
<dbReference type="InterPro" id="IPR010056">
    <property type="entry name" value="Phage_rep_org__N"/>
</dbReference>
<dbReference type="AlphaFoldDB" id="K8EJP6"/>
<dbReference type="Pfam" id="PF09681">
    <property type="entry name" value="Phage_rep_org_N"/>
    <property type="match status" value="1"/>
</dbReference>
<sequence>MAEISWIKLSTGLPDNRKIKRIRNLPDGDKVILFWVFLLARAGESNKQGGLYFTETLPYTPEDMAIDFDFTLDVVNFSLITLEKFGMIETYDQVIFIKNWEEYQAVESMEKIREQTRLRVSRHREQKKKLTNGNVTCNADVTEGNATDIDKELDIDIDKERDIVEQKIPFSEIIDYLNLKAGKKFKTTDKHKTLIRARWNEGQKLEDFKQVIDNKVHDAENPRDLFDAKYLQPSTLFGTKFDQYLNQVPKTEEKEVIYDDGLNF</sequence>
<name>K8EJP6_CARML</name>
<organism evidence="3 4">
    <name type="scientific">Carnobacterium maltaromaticum LMA28</name>
    <dbReference type="NCBI Taxonomy" id="1234679"/>
    <lineage>
        <taxon>Bacteria</taxon>
        <taxon>Bacillati</taxon>
        <taxon>Bacillota</taxon>
        <taxon>Bacilli</taxon>
        <taxon>Lactobacillales</taxon>
        <taxon>Carnobacteriaceae</taxon>
        <taxon>Carnobacterium</taxon>
    </lineage>
</organism>
<protein>
    <submittedName>
        <fullName evidence="3">Conserved phage C-terminus family protein</fullName>
    </submittedName>
</protein>
<evidence type="ECO:0000259" key="1">
    <source>
        <dbReference type="Pfam" id="PF09524"/>
    </source>
</evidence>
<keyword evidence="4" id="KW-1185">Reference proteome</keyword>
<dbReference type="STRING" id="1234679.BN424_2644"/>
<gene>
    <name evidence="3" type="ORF">BN424_2644</name>
</gene>
<dbReference type="InterPro" id="IPR011741">
    <property type="entry name" value="Phg_2220_C"/>
</dbReference>
<proteinExistence type="predicted"/>
<dbReference type="PANTHER" id="PTHR37293:SF7">
    <property type="entry name" value="HYPOTHETICAL PHAGE PROTEIN"/>
    <property type="match status" value="1"/>
</dbReference>
<evidence type="ECO:0000259" key="2">
    <source>
        <dbReference type="Pfam" id="PF09681"/>
    </source>
</evidence>
<dbReference type="InterPro" id="IPR053162">
    <property type="entry name" value="DnaD"/>
</dbReference>
<dbReference type="PANTHER" id="PTHR37293">
    <property type="entry name" value="PHAGE REPLICATION PROTEIN-RELATED"/>
    <property type="match status" value="1"/>
</dbReference>
<feature type="domain" description="Phage replisome organiser N-terminal" evidence="2">
    <location>
        <begin position="6"/>
        <end position="125"/>
    </location>
</feature>
<dbReference type="eggNOG" id="ENOG5032758">
    <property type="taxonomic scope" value="Bacteria"/>
</dbReference>